<dbReference type="SUPFAM" id="SSF50346">
    <property type="entry name" value="PRC-barrel domain"/>
    <property type="match status" value="1"/>
</dbReference>
<keyword evidence="2 5" id="KW-0690">Ribosome biogenesis</keyword>
<dbReference type="RefSeq" id="WP_257820747.1">
    <property type="nucleotide sequence ID" value="NZ_JABXYM010000001.1"/>
</dbReference>
<proteinExistence type="inferred from homology"/>
<dbReference type="Pfam" id="PF05239">
    <property type="entry name" value="PRC"/>
    <property type="match status" value="1"/>
</dbReference>
<feature type="domain" description="RimM N-terminal" evidence="6">
    <location>
        <begin position="7"/>
        <end position="87"/>
    </location>
</feature>
<evidence type="ECO:0000259" key="6">
    <source>
        <dbReference type="Pfam" id="PF01782"/>
    </source>
</evidence>
<dbReference type="PANTHER" id="PTHR33692:SF1">
    <property type="entry name" value="RIBOSOME MATURATION FACTOR RIMM"/>
    <property type="match status" value="1"/>
</dbReference>
<accession>A0A9Q4FYR5</accession>
<dbReference type="Proteomes" id="UP001057753">
    <property type="component" value="Unassembled WGS sequence"/>
</dbReference>
<dbReference type="InterPro" id="IPR002676">
    <property type="entry name" value="RimM_N"/>
</dbReference>
<comment type="caution">
    <text evidence="8">The sequence shown here is derived from an EMBL/GenBank/DDBJ whole genome shotgun (WGS) entry which is preliminary data.</text>
</comment>
<gene>
    <name evidence="5 8" type="primary">rimM</name>
    <name evidence="8" type="ORF">HXA33_05615</name>
</gene>
<dbReference type="InterPro" id="IPR011033">
    <property type="entry name" value="PRC_barrel-like_sf"/>
</dbReference>
<comment type="similarity">
    <text evidence="5">Belongs to the RimM family.</text>
</comment>
<dbReference type="InterPro" id="IPR036976">
    <property type="entry name" value="RimM_N_sf"/>
</dbReference>
<evidence type="ECO:0000313" key="8">
    <source>
        <dbReference type="EMBL" id="MCR6096018.1"/>
    </source>
</evidence>
<reference evidence="8" key="1">
    <citation type="submission" date="2020-06" db="EMBL/GenBank/DDBJ databases">
        <title>Insight into the genomes of haloalkaliphilic bacilli from Kenyan soda lakes.</title>
        <authorList>
            <person name="Mwirichia R."/>
            <person name="Villamizar G.C."/>
            <person name="Poehlein A."/>
            <person name="Mugweru J."/>
            <person name="Kipnyargis A."/>
            <person name="Kiplimo D."/>
            <person name="Orwa P."/>
            <person name="Daniel R."/>
        </authorList>
    </citation>
    <scope>NUCLEOTIDE SEQUENCE</scope>
    <source>
        <strain evidence="8">B1096_S55</strain>
    </source>
</reference>
<comment type="subcellular location">
    <subcellularLocation>
        <location evidence="5">Cytoplasm</location>
    </subcellularLocation>
</comment>
<dbReference type="GO" id="GO:0043022">
    <property type="term" value="F:ribosome binding"/>
    <property type="evidence" value="ECO:0007669"/>
    <property type="project" value="InterPro"/>
</dbReference>
<dbReference type="InterPro" id="IPR011961">
    <property type="entry name" value="RimM"/>
</dbReference>
<comment type="domain">
    <text evidence="5">The PRC barrel domain binds ribosomal protein uS19.</text>
</comment>
<name>A0A9Q4FYR5_SALAG</name>
<evidence type="ECO:0000256" key="1">
    <source>
        <dbReference type="ARBA" id="ARBA00022490"/>
    </source>
</evidence>
<comment type="function">
    <text evidence="5">An accessory protein needed during the final step in the assembly of 30S ribosomal subunit, possibly for assembly of the head region. Essential for efficient processing of 16S rRNA. May be needed both before and after RbfA during the maturation of 16S rRNA. It has affinity for free ribosomal 30S subunits but not for 70S ribosomes.</text>
</comment>
<evidence type="ECO:0000256" key="4">
    <source>
        <dbReference type="ARBA" id="ARBA00023186"/>
    </source>
</evidence>
<dbReference type="HAMAP" id="MF_00014">
    <property type="entry name" value="Ribosome_mat_RimM"/>
    <property type="match status" value="1"/>
</dbReference>
<dbReference type="GO" id="GO:0042274">
    <property type="term" value="P:ribosomal small subunit biogenesis"/>
    <property type="evidence" value="ECO:0007669"/>
    <property type="project" value="UniProtKB-UniRule"/>
</dbReference>
<evidence type="ECO:0000256" key="2">
    <source>
        <dbReference type="ARBA" id="ARBA00022517"/>
    </source>
</evidence>
<dbReference type="EMBL" id="JABXYM010000001">
    <property type="protein sequence ID" value="MCR6096018.1"/>
    <property type="molecule type" value="Genomic_DNA"/>
</dbReference>
<sequence length="173" mass="19643">MTDWLNVGKIVNTHGIHGEVRVISRTDFQEERYSTGNTLYIKTENERLPVTVAKWRQHKQFDLITFEGFDNVNEVEKFKGSLLQVDATTLQDQLAEDEFYYHQIIGLRVETVDGRLVGTVKEILSPGANDVWVIAPAEKGKDILIPYIESVVKSILLDDNKVIIEPMEGLLDG</sequence>
<dbReference type="InterPro" id="IPR009000">
    <property type="entry name" value="Transl_B-barrel_sf"/>
</dbReference>
<keyword evidence="1 5" id="KW-0963">Cytoplasm</keyword>
<organism evidence="8 9">
    <name type="scientific">Salipaludibacillus agaradhaerens</name>
    <name type="common">Bacillus agaradhaerens</name>
    <dbReference type="NCBI Taxonomy" id="76935"/>
    <lineage>
        <taxon>Bacteria</taxon>
        <taxon>Bacillati</taxon>
        <taxon>Bacillota</taxon>
        <taxon>Bacilli</taxon>
        <taxon>Bacillales</taxon>
        <taxon>Bacillaceae</taxon>
    </lineage>
</organism>
<dbReference type="GO" id="GO:0006364">
    <property type="term" value="P:rRNA processing"/>
    <property type="evidence" value="ECO:0007669"/>
    <property type="project" value="UniProtKB-UniRule"/>
</dbReference>
<dbReference type="PANTHER" id="PTHR33692">
    <property type="entry name" value="RIBOSOME MATURATION FACTOR RIMM"/>
    <property type="match status" value="1"/>
</dbReference>
<dbReference type="SUPFAM" id="SSF50447">
    <property type="entry name" value="Translation proteins"/>
    <property type="match status" value="1"/>
</dbReference>
<dbReference type="AlphaFoldDB" id="A0A9Q4FYR5"/>
<keyword evidence="3 5" id="KW-0698">rRNA processing</keyword>
<evidence type="ECO:0000259" key="7">
    <source>
        <dbReference type="Pfam" id="PF05239"/>
    </source>
</evidence>
<keyword evidence="9" id="KW-1185">Reference proteome</keyword>
<dbReference type="Pfam" id="PF01782">
    <property type="entry name" value="RimM"/>
    <property type="match status" value="1"/>
</dbReference>
<protein>
    <recommendedName>
        <fullName evidence="5">Ribosome maturation factor RimM</fullName>
    </recommendedName>
</protein>
<dbReference type="Gene3D" id="2.40.30.60">
    <property type="entry name" value="RimM"/>
    <property type="match status" value="1"/>
</dbReference>
<keyword evidence="4 5" id="KW-0143">Chaperone</keyword>
<dbReference type="GO" id="GO:0005840">
    <property type="term" value="C:ribosome"/>
    <property type="evidence" value="ECO:0007669"/>
    <property type="project" value="InterPro"/>
</dbReference>
<dbReference type="NCBIfam" id="TIGR02273">
    <property type="entry name" value="16S_RimM"/>
    <property type="match status" value="1"/>
</dbReference>
<dbReference type="Gene3D" id="2.30.30.240">
    <property type="entry name" value="PRC-barrel domain"/>
    <property type="match status" value="1"/>
</dbReference>
<comment type="subunit">
    <text evidence="5">Binds ribosomal protein uS19.</text>
</comment>
<evidence type="ECO:0000256" key="3">
    <source>
        <dbReference type="ARBA" id="ARBA00022552"/>
    </source>
</evidence>
<feature type="domain" description="PRC-barrel" evidence="7">
    <location>
        <begin position="96"/>
        <end position="171"/>
    </location>
</feature>
<evidence type="ECO:0000256" key="5">
    <source>
        <dbReference type="HAMAP-Rule" id="MF_00014"/>
    </source>
</evidence>
<dbReference type="GO" id="GO:0005737">
    <property type="term" value="C:cytoplasm"/>
    <property type="evidence" value="ECO:0007669"/>
    <property type="project" value="UniProtKB-SubCell"/>
</dbReference>
<evidence type="ECO:0000313" key="9">
    <source>
        <dbReference type="Proteomes" id="UP001057753"/>
    </source>
</evidence>
<dbReference type="InterPro" id="IPR027275">
    <property type="entry name" value="PRC-brl_dom"/>
</dbReference>